<protein>
    <submittedName>
        <fullName evidence="1">Uncharacterized protein</fullName>
    </submittedName>
</protein>
<organism evidence="1">
    <name type="scientific">marine sediment metagenome</name>
    <dbReference type="NCBI Taxonomy" id="412755"/>
    <lineage>
        <taxon>unclassified sequences</taxon>
        <taxon>metagenomes</taxon>
        <taxon>ecological metagenomes</taxon>
    </lineage>
</organism>
<accession>X1F9N6</accession>
<reference evidence="1" key="1">
    <citation type="journal article" date="2014" name="Front. Microbiol.">
        <title>High frequency of phylogenetically diverse reductive dehalogenase-homologous genes in deep subseafloor sedimentary metagenomes.</title>
        <authorList>
            <person name="Kawai M."/>
            <person name="Futagami T."/>
            <person name="Toyoda A."/>
            <person name="Takaki Y."/>
            <person name="Nishi S."/>
            <person name="Hori S."/>
            <person name="Arai W."/>
            <person name="Tsubouchi T."/>
            <person name="Morono Y."/>
            <person name="Uchiyama I."/>
            <person name="Ito T."/>
            <person name="Fujiyama A."/>
            <person name="Inagaki F."/>
            <person name="Takami H."/>
        </authorList>
    </citation>
    <scope>NUCLEOTIDE SEQUENCE</scope>
    <source>
        <strain evidence="1">Expedition CK06-06</strain>
    </source>
</reference>
<comment type="caution">
    <text evidence="1">The sequence shown here is derived from an EMBL/GenBank/DDBJ whole genome shotgun (WGS) entry which is preliminary data.</text>
</comment>
<name>X1F9N6_9ZZZZ</name>
<gene>
    <name evidence="1" type="ORF">S03H2_21004</name>
</gene>
<proteinExistence type="predicted"/>
<sequence>MTEHKELIDIERDDLAGLLEIARFYTHWHDKSEDRHDFCKVCEFERKYEVSYSEVIGT</sequence>
<evidence type="ECO:0000313" key="1">
    <source>
        <dbReference type="EMBL" id="GAH41682.1"/>
    </source>
</evidence>
<dbReference type="EMBL" id="BARU01011141">
    <property type="protein sequence ID" value="GAH41682.1"/>
    <property type="molecule type" value="Genomic_DNA"/>
</dbReference>
<dbReference type="AlphaFoldDB" id="X1F9N6"/>